<dbReference type="GO" id="GO:0006974">
    <property type="term" value="P:DNA damage response"/>
    <property type="evidence" value="ECO:0007669"/>
    <property type="project" value="TreeGrafter"/>
</dbReference>
<dbReference type="InterPro" id="IPR011611">
    <property type="entry name" value="PfkB_dom"/>
</dbReference>
<dbReference type="PANTHER" id="PTHR43085">
    <property type="entry name" value="HEXOKINASE FAMILY MEMBER"/>
    <property type="match status" value="1"/>
</dbReference>
<dbReference type="Pfam" id="PF00294">
    <property type="entry name" value="PfkB"/>
    <property type="match status" value="1"/>
</dbReference>
<dbReference type="GO" id="GO:0005829">
    <property type="term" value="C:cytosol"/>
    <property type="evidence" value="ECO:0007669"/>
    <property type="project" value="TreeGrafter"/>
</dbReference>
<dbReference type="GO" id="GO:0042840">
    <property type="term" value="P:D-glucuronate catabolic process"/>
    <property type="evidence" value="ECO:0007669"/>
    <property type="project" value="TreeGrafter"/>
</dbReference>
<reference evidence="6" key="1">
    <citation type="submission" date="2016-02" db="EMBL/GenBank/DDBJ databases">
        <authorList>
            <person name="Schultz-Johansen M."/>
            <person name="Glaring M.A."/>
            <person name="Bech P.K."/>
            <person name="Stougaard P."/>
        </authorList>
    </citation>
    <scope>NUCLEOTIDE SEQUENCE [LARGE SCALE GENOMIC DNA]</scope>
    <source>
        <strain evidence="6">S66</strain>
    </source>
</reference>
<evidence type="ECO:0000313" key="6">
    <source>
        <dbReference type="Proteomes" id="UP000070299"/>
    </source>
</evidence>
<sequence length="307" mass="33798">MLELRQGADGKSSAGRLNSGFAGDTLNAAIYAKRVNPELEVSFLSGIGKDPYSQGFVEFCQQEFLNTELLLRSKTANLGIYAIDVDDKGERSFYYWRKDSAATQVIQLVNEYWINHELHAPTMVFFSGLSLGILSDDDKQSLLNLIQYFKTQGSQVAFDPNYRARMWSSKAHTVTWLTKAYVLSDVILPGLDEHQALFGHNSAQDVADYMQSLGNKELIVKCGLDGVLAFEPYGQVHHQAFNPAPVQVDSTAAGDSFAGTYLATRLANHSVAQAIKQADSVARFVVQHPGAIVETSIFNAFLAKEMG</sequence>
<proteinExistence type="inferred from homology"/>
<evidence type="ECO:0000313" key="5">
    <source>
        <dbReference type="EMBL" id="KXI28832.1"/>
    </source>
</evidence>
<dbReference type="InterPro" id="IPR029056">
    <property type="entry name" value="Ribokinase-like"/>
</dbReference>
<keyword evidence="3" id="KW-0418">Kinase</keyword>
<evidence type="ECO:0000256" key="1">
    <source>
        <dbReference type="ARBA" id="ARBA00010688"/>
    </source>
</evidence>
<dbReference type="InterPro" id="IPR050306">
    <property type="entry name" value="PfkB_Carbo_kinase"/>
</dbReference>
<keyword evidence="2" id="KW-0808">Transferase</keyword>
<dbReference type="PANTHER" id="PTHR43085:SF15">
    <property type="entry name" value="2-DEHYDRO-3-DEOXYGLUCONOKINASE"/>
    <property type="match status" value="1"/>
</dbReference>
<dbReference type="SUPFAM" id="SSF53613">
    <property type="entry name" value="Ribokinase-like"/>
    <property type="match status" value="1"/>
</dbReference>
<dbReference type="GO" id="GO:0019698">
    <property type="term" value="P:D-galacturonate catabolic process"/>
    <property type="evidence" value="ECO:0007669"/>
    <property type="project" value="TreeGrafter"/>
</dbReference>
<evidence type="ECO:0000259" key="4">
    <source>
        <dbReference type="Pfam" id="PF00294"/>
    </source>
</evidence>
<protein>
    <recommendedName>
        <fullName evidence="4">Carbohydrate kinase PfkB domain-containing protein</fullName>
    </recommendedName>
</protein>
<evidence type="ECO:0000256" key="2">
    <source>
        <dbReference type="ARBA" id="ARBA00022679"/>
    </source>
</evidence>
<name>A0A136A0T2_9ALTE</name>
<evidence type="ECO:0000256" key="3">
    <source>
        <dbReference type="ARBA" id="ARBA00022777"/>
    </source>
</evidence>
<dbReference type="STRING" id="1799789.AX660_11565"/>
<feature type="domain" description="Carbohydrate kinase PfkB" evidence="4">
    <location>
        <begin position="12"/>
        <end position="293"/>
    </location>
</feature>
<comment type="similarity">
    <text evidence="1">Belongs to the carbohydrate kinase PfkB family.</text>
</comment>
<dbReference type="GO" id="GO:0008673">
    <property type="term" value="F:2-dehydro-3-deoxygluconokinase activity"/>
    <property type="evidence" value="ECO:0007669"/>
    <property type="project" value="TreeGrafter"/>
</dbReference>
<gene>
    <name evidence="5" type="ORF">AX660_11565</name>
</gene>
<dbReference type="AlphaFoldDB" id="A0A136A0T2"/>
<dbReference type="EMBL" id="LSNE01000005">
    <property type="protein sequence ID" value="KXI28832.1"/>
    <property type="molecule type" value="Genomic_DNA"/>
</dbReference>
<dbReference type="OrthoDB" id="9776822at2"/>
<keyword evidence="6" id="KW-1185">Reference proteome</keyword>
<dbReference type="Proteomes" id="UP000070299">
    <property type="component" value="Unassembled WGS sequence"/>
</dbReference>
<dbReference type="Gene3D" id="3.40.1190.20">
    <property type="match status" value="1"/>
</dbReference>
<comment type="caution">
    <text evidence="5">The sequence shown here is derived from an EMBL/GenBank/DDBJ whole genome shotgun (WGS) entry which is preliminary data.</text>
</comment>
<organism evidence="5 6">
    <name type="scientific">Paraglaciecola hydrolytica</name>
    <dbReference type="NCBI Taxonomy" id="1799789"/>
    <lineage>
        <taxon>Bacteria</taxon>
        <taxon>Pseudomonadati</taxon>
        <taxon>Pseudomonadota</taxon>
        <taxon>Gammaproteobacteria</taxon>
        <taxon>Alteromonadales</taxon>
        <taxon>Alteromonadaceae</taxon>
        <taxon>Paraglaciecola</taxon>
    </lineage>
</organism>
<accession>A0A136A0T2</accession>
<dbReference type="CDD" id="cd01166">
    <property type="entry name" value="KdgK"/>
    <property type="match status" value="1"/>
</dbReference>